<dbReference type="AlphaFoldDB" id="A0A8G1RK79"/>
<protein>
    <submittedName>
        <fullName evidence="2">Uncharacterized protein</fullName>
    </submittedName>
</protein>
<gene>
    <name evidence="2" type="ORF">BO72DRAFT_194155</name>
</gene>
<dbReference type="Proteomes" id="UP000249789">
    <property type="component" value="Unassembled WGS sequence"/>
</dbReference>
<accession>A0A8G1RK79</accession>
<dbReference type="GeneID" id="63856891"/>
<dbReference type="VEuPathDB" id="FungiDB:BO72DRAFT_194155"/>
<proteinExistence type="predicted"/>
<dbReference type="RefSeq" id="XP_040798794.1">
    <property type="nucleotide sequence ID" value="XM_040939558.1"/>
</dbReference>
<dbReference type="EMBL" id="KZ824665">
    <property type="protein sequence ID" value="RAK74784.1"/>
    <property type="molecule type" value="Genomic_DNA"/>
</dbReference>
<organism evidence="2 3">
    <name type="scientific">Aspergillus fijiensis CBS 313.89</name>
    <dbReference type="NCBI Taxonomy" id="1448319"/>
    <lineage>
        <taxon>Eukaryota</taxon>
        <taxon>Fungi</taxon>
        <taxon>Dikarya</taxon>
        <taxon>Ascomycota</taxon>
        <taxon>Pezizomycotina</taxon>
        <taxon>Eurotiomycetes</taxon>
        <taxon>Eurotiomycetidae</taxon>
        <taxon>Eurotiales</taxon>
        <taxon>Aspergillaceae</taxon>
        <taxon>Aspergillus</taxon>
    </lineage>
</organism>
<evidence type="ECO:0000313" key="2">
    <source>
        <dbReference type="EMBL" id="RAK74784.1"/>
    </source>
</evidence>
<keyword evidence="3" id="KW-1185">Reference proteome</keyword>
<evidence type="ECO:0000256" key="1">
    <source>
        <dbReference type="SAM" id="Phobius"/>
    </source>
</evidence>
<dbReference type="OrthoDB" id="10437854at2759"/>
<keyword evidence="1" id="KW-1133">Transmembrane helix</keyword>
<sequence>MSSADKPSLVLVLLGVVERIFTLYLLLWMVTSDGSGSFCSDTFHSSKIICLSANYMSVPSLLRR</sequence>
<keyword evidence="1" id="KW-0472">Membrane</keyword>
<name>A0A8G1RK79_9EURO</name>
<reference evidence="2 3" key="1">
    <citation type="submission" date="2018-02" db="EMBL/GenBank/DDBJ databases">
        <title>The genomes of Aspergillus section Nigri reveals drivers in fungal speciation.</title>
        <authorList>
            <consortium name="DOE Joint Genome Institute"/>
            <person name="Vesth T.C."/>
            <person name="Nybo J."/>
            <person name="Theobald S."/>
            <person name="Brandl J."/>
            <person name="Frisvad J.C."/>
            <person name="Nielsen K.F."/>
            <person name="Lyhne E.K."/>
            <person name="Kogle M.E."/>
            <person name="Kuo A."/>
            <person name="Riley R."/>
            <person name="Clum A."/>
            <person name="Nolan M."/>
            <person name="Lipzen A."/>
            <person name="Salamov A."/>
            <person name="Henrissat B."/>
            <person name="Wiebenga A."/>
            <person name="De vries R.P."/>
            <person name="Grigoriev I.V."/>
            <person name="Mortensen U.H."/>
            <person name="Andersen M.R."/>
            <person name="Baker S.E."/>
        </authorList>
    </citation>
    <scope>NUCLEOTIDE SEQUENCE [LARGE SCALE GENOMIC DNA]</scope>
    <source>
        <strain evidence="2 3">CBS 313.89</strain>
    </source>
</reference>
<evidence type="ECO:0000313" key="3">
    <source>
        <dbReference type="Proteomes" id="UP000249789"/>
    </source>
</evidence>
<feature type="transmembrane region" description="Helical" evidence="1">
    <location>
        <begin position="9"/>
        <end position="30"/>
    </location>
</feature>
<keyword evidence="1" id="KW-0812">Transmembrane</keyword>